<accession>L7LY30</accession>
<dbReference type="Pfam" id="PF14676">
    <property type="entry name" value="FANCI_S2"/>
    <property type="match status" value="1"/>
</dbReference>
<evidence type="ECO:0000313" key="2">
    <source>
        <dbReference type="EMBL" id="JAA56502.1"/>
    </source>
</evidence>
<protein>
    <recommendedName>
        <fullName evidence="1">FANCI solenoid 2 domain-containing protein</fullName>
    </recommendedName>
</protein>
<dbReference type="InterPro" id="IPR026171">
    <property type="entry name" value="FANCI"/>
</dbReference>
<proteinExistence type="evidence at transcript level"/>
<evidence type="ECO:0000259" key="1">
    <source>
        <dbReference type="Pfam" id="PF14676"/>
    </source>
</evidence>
<feature type="domain" description="FANCI solenoid 2" evidence="1">
    <location>
        <begin position="14"/>
        <end position="153"/>
    </location>
</feature>
<dbReference type="EMBL" id="GACK01008532">
    <property type="protein sequence ID" value="JAA56502.1"/>
    <property type="molecule type" value="mRNA"/>
</dbReference>
<reference evidence="2" key="2">
    <citation type="journal article" date="2015" name="J. Proteomics">
        <title>Sexual differences in the sialomes of the zebra tick, Rhipicephalus pulchellus.</title>
        <authorList>
            <person name="Tan A.W."/>
            <person name="Francischetti I.M."/>
            <person name="Slovak M."/>
            <person name="Kini R.M."/>
            <person name="Ribeiro J.M."/>
        </authorList>
    </citation>
    <scope>NUCLEOTIDE SEQUENCE</scope>
    <source>
        <tissue evidence="2">Salivary gland</tissue>
    </source>
</reference>
<name>L7LY30_RHIPC</name>
<dbReference type="AlphaFoldDB" id="L7LY30"/>
<dbReference type="GO" id="GO:0070182">
    <property type="term" value="F:DNA polymerase binding"/>
    <property type="evidence" value="ECO:0007669"/>
    <property type="project" value="TreeGrafter"/>
</dbReference>
<dbReference type="InterPro" id="IPR029315">
    <property type="entry name" value="FANCI_S2"/>
</dbReference>
<dbReference type="PANTHER" id="PTHR21818">
    <property type="entry name" value="BC025462 PROTEIN"/>
    <property type="match status" value="1"/>
</dbReference>
<organism evidence="2">
    <name type="scientific">Rhipicephalus pulchellus</name>
    <name type="common">Yellow backed tick</name>
    <name type="synonym">Dermacentor pulchellus</name>
    <dbReference type="NCBI Taxonomy" id="72859"/>
    <lineage>
        <taxon>Eukaryota</taxon>
        <taxon>Metazoa</taxon>
        <taxon>Ecdysozoa</taxon>
        <taxon>Arthropoda</taxon>
        <taxon>Chelicerata</taxon>
        <taxon>Arachnida</taxon>
        <taxon>Acari</taxon>
        <taxon>Parasitiformes</taxon>
        <taxon>Ixodida</taxon>
        <taxon>Ixodoidea</taxon>
        <taxon>Ixodidae</taxon>
        <taxon>Rhipicephalinae</taxon>
        <taxon>Rhipicephalus</taxon>
        <taxon>Rhipicephalus</taxon>
    </lineage>
</organism>
<sequence>MIKHSKCGWEESSQSLVEFGFLLMDMYNPRAGFGRTGHSTAFDCCQLGQAIILETFIVNRDACGSIMDLVVDRFLSKPCAPTDHYFELLAQMIQTSPQLLVQCQSQMQKLLGHLPNMPCHSTVKLLRASTPLIKASATLRDWLMIVLRKLLFYR</sequence>
<dbReference type="PANTHER" id="PTHR21818:SF0">
    <property type="entry name" value="FANCONI ANEMIA GROUP I PROTEIN"/>
    <property type="match status" value="1"/>
</dbReference>
<reference evidence="2" key="1">
    <citation type="submission" date="2012-11" db="EMBL/GenBank/DDBJ databases">
        <authorList>
            <person name="Lucero-Rivera Y.E."/>
            <person name="Tovar-Ramirez D."/>
        </authorList>
    </citation>
    <scope>NUCLEOTIDE SEQUENCE</scope>
    <source>
        <tissue evidence="2">Salivary gland</tissue>
    </source>
</reference>
<dbReference type="GO" id="GO:0006281">
    <property type="term" value="P:DNA repair"/>
    <property type="evidence" value="ECO:0007669"/>
    <property type="project" value="InterPro"/>
</dbReference>